<protein>
    <submittedName>
        <fullName evidence="2">Uncharacterized protein</fullName>
    </submittedName>
</protein>
<name>A0A166DMK4_9AGAM</name>
<dbReference type="STRING" id="1314776.A0A166DMK4"/>
<dbReference type="Pfam" id="PF18759">
    <property type="entry name" value="Plavaka"/>
    <property type="match status" value="1"/>
</dbReference>
<dbReference type="Proteomes" id="UP000076798">
    <property type="component" value="Unassembled WGS sequence"/>
</dbReference>
<dbReference type="EMBL" id="KV428058">
    <property type="protein sequence ID" value="KZT38692.1"/>
    <property type="molecule type" value="Genomic_DNA"/>
</dbReference>
<gene>
    <name evidence="2" type="ORF">SISSUDRAFT_985902</name>
</gene>
<dbReference type="OrthoDB" id="3208495at2759"/>
<dbReference type="AlphaFoldDB" id="A0A166DMK4"/>
<evidence type="ECO:0000256" key="1">
    <source>
        <dbReference type="SAM" id="MobiDB-lite"/>
    </source>
</evidence>
<evidence type="ECO:0000313" key="2">
    <source>
        <dbReference type="EMBL" id="KZT38692.1"/>
    </source>
</evidence>
<evidence type="ECO:0000313" key="3">
    <source>
        <dbReference type="Proteomes" id="UP000076798"/>
    </source>
</evidence>
<feature type="non-terminal residue" evidence="2">
    <location>
        <position position="1"/>
    </location>
</feature>
<proteinExistence type="predicted"/>
<reference evidence="2 3" key="1">
    <citation type="journal article" date="2016" name="Mol. Biol. Evol.">
        <title>Comparative Genomics of Early-Diverging Mushroom-Forming Fungi Provides Insights into the Origins of Lignocellulose Decay Capabilities.</title>
        <authorList>
            <person name="Nagy L.G."/>
            <person name="Riley R."/>
            <person name="Tritt A."/>
            <person name="Adam C."/>
            <person name="Daum C."/>
            <person name="Floudas D."/>
            <person name="Sun H."/>
            <person name="Yadav J.S."/>
            <person name="Pangilinan J."/>
            <person name="Larsson K.H."/>
            <person name="Matsuura K."/>
            <person name="Barry K."/>
            <person name="Labutti K."/>
            <person name="Kuo R."/>
            <person name="Ohm R.A."/>
            <person name="Bhattacharya S.S."/>
            <person name="Shirouzu T."/>
            <person name="Yoshinaga Y."/>
            <person name="Martin F.M."/>
            <person name="Grigoriev I.V."/>
            <person name="Hibbett D.S."/>
        </authorList>
    </citation>
    <scope>NUCLEOTIDE SEQUENCE [LARGE SCALE GENOMIC DNA]</scope>
    <source>
        <strain evidence="2 3">HHB10207 ss-3</strain>
    </source>
</reference>
<keyword evidence="3" id="KW-1185">Reference proteome</keyword>
<feature type="region of interest" description="Disordered" evidence="1">
    <location>
        <begin position="903"/>
        <end position="963"/>
    </location>
</feature>
<feature type="compositionally biased region" description="Acidic residues" evidence="1">
    <location>
        <begin position="921"/>
        <end position="957"/>
    </location>
</feature>
<organism evidence="2 3">
    <name type="scientific">Sistotremastrum suecicum HHB10207 ss-3</name>
    <dbReference type="NCBI Taxonomy" id="1314776"/>
    <lineage>
        <taxon>Eukaryota</taxon>
        <taxon>Fungi</taxon>
        <taxon>Dikarya</taxon>
        <taxon>Basidiomycota</taxon>
        <taxon>Agaricomycotina</taxon>
        <taxon>Agaricomycetes</taxon>
        <taxon>Sistotremastrales</taxon>
        <taxon>Sistotremastraceae</taxon>
        <taxon>Sistotremastrum</taxon>
    </lineage>
</organism>
<accession>A0A166DMK4</accession>
<sequence>QRLVREVFHDPDFNPMDVPCDLDSVRTRLAAYNPNLFSDSEGWRQSTVRIHVPLGKPRKTEDPFPRSIFCDIPGLQSRGIVETVRRIIACDPNTPNFHIHPYREYTQTNNPNSRPDRIYSELYTSDAFLEEFEKVQKLPPEPDCSLERIVIRLQFWSDATLLSQFGEQKLWPMYMFLRNQSKYERCRPEMHAGHDIAYIPCLPDHIQDTIREARHGRRATKNLITHCRREMMHAVLKVLFKDDEFRHVYKHGIVIKCSDGQNRRAYLRVIAYTGDYPEKVLLATIRQDGFCCCPRCLVEKDEICGLGTAKDNALRQQHRRFDNTERKRLGRIARKLIYEKGVPVNSKKIEKLLRQASLTPTENAFSEALAEFGFDYFGMLVVDILHEFEIGEWLGILRHLIEILRSYRPEMVCEMDRRFRLVPTFGDYTIRKFRTDASQLKRMAARDYEDLLQVALPVFEGLFPAPHNDAIADLLLALVDWHSLAKLRLHTTTTLEDLSAATSIRGEAFRQFADVTCPALQHQFTLRRPKLHFLGDYVDSIKRYGTVDSYTSGIGEACHRGKKQMKPRTNNNKIEPQIAKHTTIQENVRIVTHRVTKVKWLRTMYHRVRQQSRAIRPSEMVRMRYGVAVDEKEFVNLSSLLRTHAEDPAMQVKNLFDHLLARLRGEPYEWNHRQYELSDYVDLKIAKDRLYVHKKLTLTYTTYDMSRATDSIKPFLSITSDGISPANSSHCYIMLRQQDSEKGKLSDHFSYAQVLGVFHVNARLQSTDQADHSRMDVLWVRWFACDLEAPAGGVTNRRLDRIKFVPMGTEDSCFGLVDPGDVIRASHIIPGFNGGGVSTDNLGGSFAQDPEGDFRYYWVNRYVDRDMAMRYRGGGPGHVDPAQKLVHQEYVLPEDDHEDYASFDSVQEAPRVGGGRFGSDGSDEDDEDDGEDDEDDSSEESDDEDDADFAEEEEASQSEERCSWRLGYIIGEAIYCD</sequence>
<dbReference type="InterPro" id="IPR041078">
    <property type="entry name" value="Plavaka"/>
</dbReference>